<protein>
    <recommendedName>
        <fullName evidence="1">Antitoxin VbhA domain-containing protein</fullName>
    </recommendedName>
</protein>
<proteinExistence type="predicted"/>
<dbReference type="EMBL" id="QEQD01000022">
    <property type="protein sequence ID" value="RDE99458.1"/>
    <property type="molecule type" value="Genomic_DNA"/>
</dbReference>
<reference evidence="2 3" key="1">
    <citation type="submission" date="2018-05" db="EMBL/GenBank/DDBJ databases">
        <title>Draft Genome Sequences for a Diverse set of 7 Haemophilus Species.</title>
        <authorList>
            <person name="Nichols M."/>
            <person name="Topaz N."/>
            <person name="Wang X."/>
            <person name="Wang X."/>
            <person name="Boxrud D."/>
        </authorList>
    </citation>
    <scope>NUCLEOTIDE SEQUENCE [LARGE SCALE GENOMIC DNA]</scope>
    <source>
        <strain evidence="2 3">C2010039593</strain>
    </source>
</reference>
<dbReference type="InterPro" id="IPR033788">
    <property type="entry name" value="VbhA-like"/>
</dbReference>
<dbReference type="Gene3D" id="1.10.8.1050">
    <property type="entry name" value="Antitoxin VbhA-like"/>
    <property type="match status" value="1"/>
</dbReference>
<comment type="caution">
    <text evidence="2">The sequence shown here is derived from an EMBL/GenBank/DDBJ whole genome shotgun (WGS) entry which is preliminary data.</text>
</comment>
<evidence type="ECO:0000313" key="3">
    <source>
        <dbReference type="Proteomes" id="UP000253999"/>
    </source>
</evidence>
<sequence length="75" mass="8551">MNSNFITETEKLSREKAVRAAIDNNRLEGLEPSQEFIDIAQNWVNGILTNEEFGKKVYEIHGLAFPKKNKTALTK</sequence>
<evidence type="ECO:0000313" key="2">
    <source>
        <dbReference type="EMBL" id="RDE99458.1"/>
    </source>
</evidence>
<organism evidence="2 3">
    <name type="scientific">Haemophilus parahaemolyticus</name>
    <dbReference type="NCBI Taxonomy" id="735"/>
    <lineage>
        <taxon>Bacteria</taxon>
        <taxon>Pseudomonadati</taxon>
        <taxon>Pseudomonadota</taxon>
        <taxon>Gammaproteobacteria</taxon>
        <taxon>Pasteurellales</taxon>
        <taxon>Pasteurellaceae</taxon>
        <taxon>Haemophilus</taxon>
    </lineage>
</organism>
<dbReference type="Pfam" id="PF18495">
    <property type="entry name" value="VbhA"/>
    <property type="match status" value="1"/>
</dbReference>
<gene>
    <name evidence="2" type="ORF">DPV98_10955</name>
</gene>
<dbReference type="AlphaFoldDB" id="A0A369Z7N9"/>
<dbReference type="RefSeq" id="WP_111313765.1">
    <property type="nucleotide sequence ID" value="NZ_QEQD01000022.1"/>
</dbReference>
<accession>A0A369Z7N9</accession>
<dbReference type="InterPro" id="IPR043038">
    <property type="entry name" value="VbhA_sf"/>
</dbReference>
<name>A0A369Z7N9_HAEPH</name>
<dbReference type="Proteomes" id="UP000253999">
    <property type="component" value="Unassembled WGS sequence"/>
</dbReference>
<dbReference type="CDD" id="cd11586">
    <property type="entry name" value="VbhA_like"/>
    <property type="match status" value="1"/>
</dbReference>
<dbReference type="InterPro" id="IPR041535">
    <property type="entry name" value="VbhA"/>
</dbReference>
<evidence type="ECO:0000259" key="1">
    <source>
        <dbReference type="Pfam" id="PF18495"/>
    </source>
</evidence>
<feature type="domain" description="Antitoxin VbhA" evidence="1">
    <location>
        <begin position="14"/>
        <end position="57"/>
    </location>
</feature>